<dbReference type="PaxDb" id="29760-VIT_01s0011g01250.t01"/>
<evidence type="ECO:0000313" key="2">
    <source>
        <dbReference type="Proteomes" id="UP000009183"/>
    </source>
</evidence>
<gene>
    <name evidence="1" type="ordered locus">VIT_01s0011g01250</name>
</gene>
<evidence type="ECO:0000313" key="1">
    <source>
        <dbReference type="EMBL" id="CBI27220.3"/>
    </source>
</evidence>
<reference evidence="2" key="1">
    <citation type="journal article" date="2007" name="Nature">
        <title>The grapevine genome sequence suggests ancestral hexaploidization in major angiosperm phyla.</title>
        <authorList>
            <consortium name="The French-Italian Public Consortium for Grapevine Genome Characterization."/>
            <person name="Jaillon O."/>
            <person name="Aury J.-M."/>
            <person name="Noel B."/>
            <person name="Policriti A."/>
            <person name="Clepet C."/>
            <person name="Casagrande A."/>
            <person name="Choisne N."/>
            <person name="Aubourg S."/>
            <person name="Vitulo N."/>
            <person name="Jubin C."/>
            <person name="Vezzi A."/>
            <person name="Legeai F."/>
            <person name="Hugueney P."/>
            <person name="Dasilva C."/>
            <person name="Horner D."/>
            <person name="Mica E."/>
            <person name="Jublot D."/>
            <person name="Poulain J."/>
            <person name="Bruyere C."/>
            <person name="Billault A."/>
            <person name="Segurens B."/>
            <person name="Gouyvenoux M."/>
            <person name="Ugarte E."/>
            <person name="Cattonaro F."/>
            <person name="Anthouard V."/>
            <person name="Vico V."/>
            <person name="Del Fabbro C."/>
            <person name="Alaux M."/>
            <person name="Di Gaspero G."/>
            <person name="Dumas V."/>
            <person name="Felice N."/>
            <person name="Paillard S."/>
            <person name="Juman I."/>
            <person name="Moroldo M."/>
            <person name="Scalabrin S."/>
            <person name="Canaguier A."/>
            <person name="Le Clainche I."/>
            <person name="Malacrida G."/>
            <person name="Durand E."/>
            <person name="Pesole G."/>
            <person name="Laucou V."/>
            <person name="Chatelet P."/>
            <person name="Merdinoglu D."/>
            <person name="Delledonne M."/>
            <person name="Pezzotti M."/>
            <person name="Lecharny A."/>
            <person name="Scarpelli C."/>
            <person name="Artiguenave F."/>
            <person name="Pe M.E."/>
            <person name="Valle G."/>
            <person name="Morgante M."/>
            <person name="Caboche M."/>
            <person name="Adam-Blondon A.-F."/>
            <person name="Weissenbach J."/>
            <person name="Quetier F."/>
            <person name="Wincker P."/>
        </authorList>
    </citation>
    <scope>NUCLEOTIDE SEQUENCE [LARGE SCALE GENOMIC DNA]</scope>
    <source>
        <strain evidence="2">cv. Pinot noir / PN40024</strain>
    </source>
</reference>
<dbReference type="InParanoid" id="D7T9P8"/>
<dbReference type="HOGENOM" id="CLU_2659540_0_0_1"/>
<accession>D7T9P8</accession>
<name>D7T9P8_VITVI</name>
<proteinExistence type="predicted"/>
<organism evidence="1 2">
    <name type="scientific">Vitis vinifera</name>
    <name type="common">Grape</name>
    <dbReference type="NCBI Taxonomy" id="29760"/>
    <lineage>
        <taxon>Eukaryota</taxon>
        <taxon>Viridiplantae</taxon>
        <taxon>Streptophyta</taxon>
        <taxon>Embryophyta</taxon>
        <taxon>Tracheophyta</taxon>
        <taxon>Spermatophyta</taxon>
        <taxon>Magnoliopsida</taxon>
        <taxon>eudicotyledons</taxon>
        <taxon>Gunneridae</taxon>
        <taxon>Pentapetalae</taxon>
        <taxon>rosids</taxon>
        <taxon>Vitales</taxon>
        <taxon>Vitaceae</taxon>
        <taxon>Viteae</taxon>
        <taxon>Vitis</taxon>
    </lineage>
</organism>
<sequence length="76" mass="8455">MFFFLYGKLKKECKYLSFIRQNDGFSSIGQPPLACSLPLVPIARFIASFIAGLCSRARKQAGSSFSPVFGVFKRLV</sequence>
<protein>
    <submittedName>
        <fullName evidence="1">Uncharacterized protein</fullName>
    </submittedName>
</protein>
<dbReference type="EMBL" id="FN595752">
    <property type="protein sequence ID" value="CBI27220.3"/>
    <property type="molecule type" value="Genomic_DNA"/>
</dbReference>
<keyword evidence="2" id="KW-1185">Reference proteome</keyword>
<dbReference type="AlphaFoldDB" id="D7T9P8"/>
<dbReference type="Proteomes" id="UP000009183">
    <property type="component" value="Chromosome 1"/>
</dbReference>